<dbReference type="Proteomes" id="UP001160499">
    <property type="component" value="Unassembled WGS sequence"/>
</dbReference>
<dbReference type="RefSeq" id="WP_280877765.1">
    <property type="nucleotide sequence ID" value="NZ_JARXVH010000006.1"/>
</dbReference>
<keyword evidence="5" id="KW-1185">Reference proteome</keyword>
<evidence type="ECO:0000313" key="4">
    <source>
        <dbReference type="EMBL" id="MDH6216812.1"/>
    </source>
</evidence>
<evidence type="ECO:0000256" key="2">
    <source>
        <dbReference type="SAM" id="MobiDB-lite"/>
    </source>
</evidence>
<feature type="compositionally biased region" description="Low complexity" evidence="2">
    <location>
        <begin position="69"/>
        <end position="92"/>
    </location>
</feature>
<dbReference type="NCBIfam" id="NF033748">
    <property type="entry name" value="class_F_sortase"/>
    <property type="match status" value="1"/>
</dbReference>
<accession>A0ABT6LKH7</accession>
<gene>
    <name evidence="4" type="ORF">M2283_004130</name>
</gene>
<feature type="region of interest" description="Disordered" evidence="2">
    <location>
        <begin position="65"/>
        <end position="104"/>
    </location>
</feature>
<dbReference type="CDD" id="cd05829">
    <property type="entry name" value="Sortase_F"/>
    <property type="match status" value="1"/>
</dbReference>
<sequence>MAPRSQLRRPSGPGGAVPPVTVRPGGGRRELPAGHRRRTRAYRLTRTVVVAVALVVGGVWWAQEKEPARPTATDASAPSSSGAVGPRTTDARPAPPRPLPRSRPIRVTIPYIDVDAPVIGLGLDREHRLTAPPEGDADQVGWYVGGPSPGERGTAVLVGHLDTHAGPAVFVGLGELDTGHRVELRRADGRTAVYTVDAVRTYEKAHFPNGEVYGTRDRPELRLITCGGSYDRRTGYAGNTVVFAHLTGTRGPDAAH</sequence>
<evidence type="ECO:0008006" key="6">
    <source>
        <dbReference type="Google" id="ProtNLM"/>
    </source>
</evidence>
<name>A0ABT6LKH7_9ACTN</name>
<dbReference type="InterPro" id="IPR042001">
    <property type="entry name" value="Sortase_F"/>
</dbReference>
<feature type="region of interest" description="Disordered" evidence="2">
    <location>
        <begin position="1"/>
        <end position="36"/>
    </location>
</feature>
<organism evidence="4 5">
    <name type="scientific">Streptomyces pseudovenezuelae</name>
    <dbReference type="NCBI Taxonomy" id="67350"/>
    <lineage>
        <taxon>Bacteria</taxon>
        <taxon>Bacillati</taxon>
        <taxon>Actinomycetota</taxon>
        <taxon>Actinomycetes</taxon>
        <taxon>Kitasatosporales</taxon>
        <taxon>Streptomycetaceae</taxon>
        <taxon>Streptomyces</taxon>
        <taxon>Streptomyces aurantiacus group</taxon>
    </lineage>
</organism>
<dbReference type="Pfam" id="PF04203">
    <property type="entry name" value="Sortase"/>
    <property type="match status" value="1"/>
</dbReference>
<evidence type="ECO:0000313" key="5">
    <source>
        <dbReference type="Proteomes" id="UP001160499"/>
    </source>
</evidence>
<dbReference type="InterPro" id="IPR023365">
    <property type="entry name" value="Sortase_dom-sf"/>
</dbReference>
<feature type="transmembrane region" description="Helical" evidence="3">
    <location>
        <begin position="44"/>
        <end position="62"/>
    </location>
</feature>
<reference evidence="4 5" key="1">
    <citation type="submission" date="2023-04" db="EMBL/GenBank/DDBJ databases">
        <title>Forest soil microbial communities from Buena Vista Peninsula, Colon Province, Panama.</title>
        <authorList>
            <person name="Bouskill N."/>
        </authorList>
    </citation>
    <scope>NUCLEOTIDE SEQUENCE [LARGE SCALE GENOMIC DNA]</scope>
    <source>
        <strain evidence="4 5">GGS1</strain>
    </source>
</reference>
<keyword evidence="3" id="KW-0812">Transmembrane</keyword>
<evidence type="ECO:0000256" key="1">
    <source>
        <dbReference type="ARBA" id="ARBA00022801"/>
    </source>
</evidence>
<proteinExistence type="predicted"/>
<dbReference type="Gene3D" id="2.40.260.10">
    <property type="entry name" value="Sortase"/>
    <property type="match status" value="1"/>
</dbReference>
<dbReference type="EMBL" id="JARXVH010000006">
    <property type="protein sequence ID" value="MDH6216812.1"/>
    <property type="molecule type" value="Genomic_DNA"/>
</dbReference>
<comment type="caution">
    <text evidence="4">The sequence shown here is derived from an EMBL/GenBank/DDBJ whole genome shotgun (WGS) entry which is preliminary data.</text>
</comment>
<evidence type="ECO:0000256" key="3">
    <source>
        <dbReference type="SAM" id="Phobius"/>
    </source>
</evidence>
<keyword evidence="3" id="KW-0472">Membrane</keyword>
<keyword evidence="3" id="KW-1133">Transmembrane helix</keyword>
<dbReference type="InterPro" id="IPR005754">
    <property type="entry name" value="Sortase"/>
</dbReference>
<dbReference type="SUPFAM" id="SSF63817">
    <property type="entry name" value="Sortase"/>
    <property type="match status" value="1"/>
</dbReference>
<protein>
    <recommendedName>
        <fullName evidence="6">Peptidase C60</fullName>
    </recommendedName>
</protein>
<keyword evidence="1" id="KW-0378">Hydrolase</keyword>